<dbReference type="Proteomes" id="UP000254537">
    <property type="component" value="Chromosome"/>
</dbReference>
<evidence type="ECO:0000313" key="2">
    <source>
        <dbReference type="Proteomes" id="UP000254537"/>
    </source>
</evidence>
<accession>A0A345Y7R6</accession>
<protein>
    <submittedName>
        <fullName evidence="1">AlpA family phage regulatory protein</fullName>
    </submittedName>
</protein>
<dbReference type="RefSeq" id="WP_115433898.1">
    <property type="nucleotide sequence ID" value="NZ_CP031337.1"/>
</dbReference>
<dbReference type="InterPro" id="IPR010260">
    <property type="entry name" value="AlpA"/>
</dbReference>
<name>A0A345Y7R6_9NEIS</name>
<sequence>MAKQATITKLTSATADKSIKIAPAQAGILATYGALPATGYVRLSDLRPIIPFSDSTLWRRIRAGTFPAPVKISERVTAWRAEAVRQWLDEQGQPA</sequence>
<dbReference type="Pfam" id="PF05930">
    <property type="entry name" value="Phage_AlpA"/>
    <property type="match status" value="1"/>
</dbReference>
<dbReference type="AlphaFoldDB" id="A0A345Y7R6"/>
<dbReference type="KEGG" id="ccah:DWG20_11245"/>
<dbReference type="EMBL" id="CP031337">
    <property type="protein sequence ID" value="AXK39968.1"/>
    <property type="molecule type" value="Genomic_DNA"/>
</dbReference>
<organism evidence="1 2">
    <name type="scientific">Crenobacter cavernae</name>
    <dbReference type="NCBI Taxonomy" id="2290923"/>
    <lineage>
        <taxon>Bacteria</taxon>
        <taxon>Pseudomonadati</taxon>
        <taxon>Pseudomonadota</taxon>
        <taxon>Betaproteobacteria</taxon>
        <taxon>Neisseriales</taxon>
        <taxon>Neisseriaceae</taxon>
        <taxon>Crenobacter</taxon>
    </lineage>
</organism>
<gene>
    <name evidence="1" type="ORF">DWG20_11245</name>
</gene>
<dbReference type="Gene3D" id="1.10.238.160">
    <property type="match status" value="1"/>
</dbReference>
<proteinExistence type="predicted"/>
<reference evidence="1 2" key="1">
    <citation type="submission" date="2018-07" db="EMBL/GenBank/DDBJ databases">
        <title>Crenobacter cavernae sp. nov., isolated from a karst cave.</title>
        <authorList>
            <person name="Zhu H."/>
        </authorList>
    </citation>
    <scope>NUCLEOTIDE SEQUENCE [LARGE SCALE GENOMIC DNA]</scope>
    <source>
        <strain evidence="1 2">K1W11S-77</strain>
    </source>
</reference>
<dbReference type="OrthoDB" id="5298532at2"/>
<evidence type="ECO:0000313" key="1">
    <source>
        <dbReference type="EMBL" id="AXK39968.1"/>
    </source>
</evidence>